<evidence type="ECO:0000313" key="3">
    <source>
        <dbReference type="Proteomes" id="UP000828390"/>
    </source>
</evidence>
<dbReference type="OrthoDB" id="6113861at2759"/>
<feature type="region of interest" description="Disordered" evidence="1">
    <location>
        <begin position="170"/>
        <end position="190"/>
    </location>
</feature>
<accession>A0A9D4I058</accession>
<name>A0A9D4I058_DREPO</name>
<dbReference type="Gene3D" id="6.10.250.1400">
    <property type="match status" value="1"/>
</dbReference>
<reference evidence="2" key="2">
    <citation type="submission" date="2020-11" db="EMBL/GenBank/DDBJ databases">
        <authorList>
            <person name="McCartney M.A."/>
            <person name="Auch B."/>
            <person name="Kono T."/>
            <person name="Mallez S."/>
            <person name="Becker A."/>
            <person name="Gohl D.M."/>
            <person name="Silverstein K.A.T."/>
            <person name="Koren S."/>
            <person name="Bechman K.B."/>
            <person name="Herman A."/>
            <person name="Abrahante J.E."/>
            <person name="Garbe J."/>
        </authorList>
    </citation>
    <scope>NUCLEOTIDE SEQUENCE</scope>
    <source>
        <strain evidence="2">Duluth1</strain>
        <tissue evidence="2">Whole animal</tissue>
    </source>
</reference>
<feature type="compositionally biased region" description="Basic and acidic residues" evidence="1">
    <location>
        <begin position="139"/>
        <end position="150"/>
    </location>
</feature>
<dbReference type="EMBL" id="JAIWYP010000011">
    <property type="protein sequence ID" value="KAH3739374.1"/>
    <property type="molecule type" value="Genomic_DNA"/>
</dbReference>
<feature type="region of interest" description="Disordered" evidence="1">
    <location>
        <begin position="121"/>
        <end position="152"/>
    </location>
</feature>
<protein>
    <recommendedName>
        <fullName evidence="4">Spindle and kinetochore-associated protein 3</fullName>
    </recommendedName>
</protein>
<reference evidence="2" key="1">
    <citation type="journal article" date="2019" name="bioRxiv">
        <title>The Genome of the Zebra Mussel, Dreissena polymorpha: A Resource for Invasive Species Research.</title>
        <authorList>
            <person name="McCartney M.A."/>
            <person name="Auch B."/>
            <person name="Kono T."/>
            <person name="Mallez S."/>
            <person name="Zhang Y."/>
            <person name="Obille A."/>
            <person name="Becker A."/>
            <person name="Abrahante J.E."/>
            <person name="Garbe J."/>
            <person name="Badalamenti J.P."/>
            <person name="Herman A."/>
            <person name="Mangelson H."/>
            <person name="Liachko I."/>
            <person name="Sullivan S."/>
            <person name="Sone E.D."/>
            <person name="Koren S."/>
            <person name="Silverstein K.A.T."/>
            <person name="Beckman K.B."/>
            <person name="Gohl D.M."/>
        </authorList>
    </citation>
    <scope>NUCLEOTIDE SEQUENCE</scope>
    <source>
        <strain evidence="2">Duluth1</strain>
        <tissue evidence="2">Whole animal</tissue>
    </source>
</reference>
<dbReference type="Proteomes" id="UP000828390">
    <property type="component" value="Unassembled WGS sequence"/>
</dbReference>
<organism evidence="2 3">
    <name type="scientific">Dreissena polymorpha</name>
    <name type="common">Zebra mussel</name>
    <name type="synonym">Mytilus polymorpha</name>
    <dbReference type="NCBI Taxonomy" id="45954"/>
    <lineage>
        <taxon>Eukaryota</taxon>
        <taxon>Metazoa</taxon>
        <taxon>Spiralia</taxon>
        <taxon>Lophotrochozoa</taxon>
        <taxon>Mollusca</taxon>
        <taxon>Bivalvia</taxon>
        <taxon>Autobranchia</taxon>
        <taxon>Heteroconchia</taxon>
        <taxon>Euheterodonta</taxon>
        <taxon>Imparidentia</taxon>
        <taxon>Neoheterodontei</taxon>
        <taxon>Myida</taxon>
        <taxon>Dreissenoidea</taxon>
        <taxon>Dreissenidae</taxon>
        <taxon>Dreissena</taxon>
    </lineage>
</organism>
<gene>
    <name evidence="2" type="ORF">DPMN_046025</name>
</gene>
<feature type="region of interest" description="Disordered" evidence="1">
    <location>
        <begin position="364"/>
        <end position="413"/>
    </location>
</feature>
<feature type="region of interest" description="Disordered" evidence="1">
    <location>
        <begin position="239"/>
        <end position="271"/>
    </location>
</feature>
<evidence type="ECO:0000313" key="2">
    <source>
        <dbReference type="EMBL" id="KAH3739374.1"/>
    </source>
</evidence>
<comment type="caution">
    <text evidence="2">The sequence shown here is derived from an EMBL/GenBank/DDBJ whole genome shotgun (WGS) entry which is preliminary data.</text>
</comment>
<feature type="compositionally biased region" description="Polar residues" evidence="1">
    <location>
        <begin position="364"/>
        <end position="374"/>
    </location>
</feature>
<keyword evidence="3" id="KW-1185">Reference proteome</keyword>
<dbReference type="AlphaFoldDB" id="A0A9D4I058"/>
<proteinExistence type="predicted"/>
<sequence length="421" mass="47297">MADNEDQPNFFEQLRQLSKAVERQTTSLSTEYGKTDRPFRYPIVMKHITDLKQETKELNKNTQETVARLKESSKDCDGFLLAAKDFIESQQMQLAGLEEKFSQYGYKPWVYTAPSVEDAAEDTEKQLLKTPQTTSKSSKPKEKRTPRIEDAGISQATLELLANFDKNAKLGTKTSTEDDGKKSRISSKRMYDDGDIPSAFRHNGILTTPGIYSDPKKFNDPDALCNHAVLASPVAPMYEDEDSDETTFPSISSLKFEDKPSDTPESPKLMTPGLKQFLNSMKKEEHHHGDRMDHHASKRHVNVGLFQSEVKTELKAYGNSFSAYSSGLPKSPELTYSLEALSEMTGMFRINPMPQAPTMPPSLQMTSNKENVTPTEPELLSSRIGRSKMPQENGSKKTNLFSNDLPPSPKLLGNYDFLKTK</sequence>
<feature type="compositionally biased region" description="Polar residues" evidence="1">
    <location>
        <begin position="390"/>
        <end position="402"/>
    </location>
</feature>
<evidence type="ECO:0000256" key="1">
    <source>
        <dbReference type="SAM" id="MobiDB-lite"/>
    </source>
</evidence>
<evidence type="ECO:0008006" key="4">
    <source>
        <dbReference type="Google" id="ProtNLM"/>
    </source>
</evidence>